<dbReference type="SUPFAM" id="SSF54001">
    <property type="entry name" value="Cysteine proteinases"/>
    <property type="match status" value="1"/>
</dbReference>
<dbReference type="InterPro" id="IPR013201">
    <property type="entry name" value="Prot_inhib_I29"/>
</dbReference>
<evidence type="ECO:0000256" key="1">
    <source>
        <dbReference type="ARBA" id="ARBA00008455"/>
    </source>
</evidence>
<dbReference type="InterPro" id="IPR039417">
    <property type="entry name" value="Peptidase_C1A_papain-like"/>
</dbReference>
<dbReference type="Proteomes" id="UP000785679">
    <property type="component" value="Unassembled WGS sequence"/>
</dbReference>
<feature type="domain" description="Cathepsin propeptide inhibitor" evidence="4">
    <location>
        <begin position="45"/>
        <end position="102"/>
    </location>
</feature>
<dbReference type="Pfam" id="PF00112">
    <property type="entry name" value="Peptidase_C1"/>
    <property type="match status" value="1"/>
</dbReference>
<evidence type="ECO:0000259" key="3">
    <source>
        <dbReference type="SMART" id="SM00645"/>
    </source>
</evidence>
<dbReference type="GO" id="GO:0008234">
    <property type="term" value="F:cysteine-type peptidase activity"/>
    <property type="evidence" value="ECO:0007669"/>
    <property type="project" value="InterPro"/>
</dbReference>
<comment type="similarity">
    <text evidence="1">Belongs to the peptidase C1 family.</text>
</comment>
<comment type="caution">
    <text evidence="5">The sequence shown here is derived from an EMBL/GenBank/DDBJ whole genome shotgun (WGS) entry which is preliminary data.</text>
</comment>
<evidence type="ECO:0000259" key="4">
    <source>
        <dbReference type="SMART" id="SM00848"/>
    </source>
</evidence>
<dbReference type="InterPro" id="IPR000668">
    <property type="entry name" value="Peptidase_C1A_C"/>
</dbReference>
<dbReference type="Gene3D" id="1.10.287.2250">
    <property type="match status" value="1"/>
</dbReference>
<dbReference type="Pfam" id="PF08246">
    <property type="entry name" value="Inhibitor_I29"/>
    <property type="match status" value="1"/>
</dbReference>
<evidence type="ECO:0000313" key="5">
    <source>
        <dbReference type="EMBL" id="TNV78060.1"/>
    </source>
</evidence>
<dbReference type="InterPro" id="IPR038765">
    <property type="entry name" value="Papain-like_cys_pep_sf"/>
</dbReference>
<gene>
    <name evidence="5" type="ORF">FGO68_gene4467</name>
</gene>
<dbReference type="GO" id="GO:0006508">
    <property type="term" value="P:proteolysis"/>
    <property type="evidence" value="ECO:0007669"/>
    <property type="project" value="InterPro"/>
</dbReference>
<accession>A0A8J8NP71</accession>
<organism evidence="5 6">
    <name type="scientific">Halteria grandinella</name>
    <dbReference type="NCBI Taxonomy" id="5974"/>
    <lineage>
        <taxon>Eukaryota</taxon>
        <taxon>Sar</taxon>
        <taxon>Alveolata</taxon>
        <taxon>Ciliophora</taxon>
        <taxon>Intramacronucleata</taxon>
        <taxon>Spirotrichea</taxon>
        <taxon>Stichotrichia</taxon>
        <taxon>Sporadotrichida</taxon>
        <taxon>Halteriidae</taxon>
        <taxon>Halteria</taxon>
    </lineage>
</organism>
<dbReference type="AlphaFoldDB" id="A0A8J8NP71"/>
<proteinExistence type="inferred from homology"/>
<dbReference type="SMART" id="SM00645">
    <property type="entry name" value="Pept_C1"/>
    <property type="match status" value="1"/>
</dbReference>
<dbReference type="Gene3D" id="3.90.70.10">
    <property type="entry name" value="Cysteine proteinases"/>
    <property type="match status" value="1"/>
</dbReference>
<dbReference type="CDD" id="cd02248">
    <property type="entry name" value="Peptidase_C1A"/>
    <property type="match status" value="1"/>
</dbReference>
<feature type="domain" description="Peptidase C1A papain C-terminal" evidence="3">
    <location>
        <begin position="132"/>
        <end position="368"/>
    </location>
</feature>
<dbReference type="OrthoDB" id="190265at2759"/>
<reference evidence="5" key="1">
    <citation type="submission" date="2019-06" db="EMBL/GenBank/DDBJ databases">
        <authorList>
            <person name="Zheng W."/>
        </authorList>
    </citation>
    <scope>NUCLEOTIDE SEQUENCE</scope>
    <source>
        <strain evidence="5">QDHG01</strain>
    </source>
</reference>
<evidence type="ECO:0000256" key="2">
    <source>
        <dbReference type="ARBA" id="ARBA00023145"/>
    </source>
</evidence>
<sequence length="380" mass="42577">MKSKTLVIVGTVAISVATLALFSHTPIAPASNFLQGASSEVEQAFIQYLAEYGKSYASKDAIPRRFEIFSRNYEMIQRHNSNPESLYKMGLNPYSDMEKHEYLHPLSVDSSDLEDAIYGEELLGKIQLTDQDPTSVDWRLTNKLSPVPNAGLVCNSQWAFTAASAIESAMAIDQKEPFATHQASIQYLLDCDSLDKGCAGGWPSRTYKFVQNKGYAHIKKYPFTYQGRVNLCQLMQKSDLRLVPTLRSRQYLMIYPDMMKHFVRFQPVAVAINFPACVSNYKSGIVNQAECQCSAENYSQVNVDAMFLVVGYGQTLETDKEYLLCSGYWILRSNLGEGFGENGFMKLCINRGRDMDNIGTCNMLVYPNLPDIGLVPPIPS</sequence>
<name>A0A8J8NP71_HALGN</name>
<protein>
    <submittedName>
        <fullName evidence="5">Uncharacterized protein</fullName>
    </submittedName>
</protein>
<dbReference type="SMART" id="SM00848">
    <property type="entry name" value="Inhibitor_I29"/>
    <property type="match status" value="1"/>
</dbReference>
<keyword evidence="2" id="KW-0865">Zymogen</keyword>
<dbReference type="EMBL" id="RRYP01010954">
    <property type="protein sequence ID" value="TNV78060.1"/>
    <property type="molecule type" value="Genomic_DNA"/>
</dbReference>
<dbReference type="PANTHER" id="PTHR12411">
    <property type="entry name" value="CYSTEINE PROTEASE FAMILY C1-RELATED"/>
    <property type="match status" value="1"/>
</dbReference>
<dbReference type="InterPro" id="IPR013128">
    <property type="entry name" value="Peptidase_C1A"/>
</dbReference>
<evidence type="ECO:0000313" key="6">
    <source>
        <dbReference type="Proteomes" id="UP000785679"/>
    </source>
</evidence>
<keyword evidence="6" id="KW-1185">Reference proteome</keyword>